<keyword evidence="2" id="KW-1185">Reference proteome</keyword>
<protein>
    <submittedName>
        <fullName evidence="1">Uncharacterized protein</fullName>
    </submittedName>
</protein>
<evidence type="ECO:0000313" key="1">
    <source>
        <dbReference type="EMBL" id="KAK7603236.1"/>
    </source>
</evidence>
<sequence>MAGKRKQTSSKTKAKKPKLSGDEYIAEFARKVETRQKNEPIKISRYYYNKAVEKIHNHGVKQKRKHPMIQRYGTGGVRTLNYCHSSAMKAMNRKLVQPVVYNPTWPLLVKMLRKALLAHNWSYCLRLFEAYLKYGALSGRHLLYLFRLTFLLLFNLKVSNERLSNFLTVTMSIRGPKNQSNFLWSLIELKKFSVEKLGKLKSTDVLNEENDIPFDNSNFSDEDSVPLEDAM</sequence>
<evidence type="ECO:0000313" key="2">
    <source>
        <dbReference type="Proteomes" id="UP001367676"/>
    </source>
</evidence>
<dbReference type="Proteomes" id="UP001367676">
    <property type="component" value="Unassembled WGS sequence"/>
</dbReference>
<dbReference type="EMBL" id="JBBCAQ010000006">
    <property type="protein sequence ID" value="KAK7603236.1"/>
    <property type="molecule type" value="Genomic_DNA"/>
</dbReference>
<proteinExistence type="predicted"/>
<organism evidence="1 2">
    <name type="scientific">Parthenolecanium corni</name>
    <dbReference type="NCBI Taxonomy" id="536013"/>
    <lineage>
        <taxon>Eukaryota</taxon>
        <taxon>Metazoa</taxon>
        <taxon>Ecdysozoa</taxon>
        <taxon>Arthropoda</taxon>
        <taxon>Hexapoda</taxon>
        <taxon>Insecta</taxon>
        <taxon>Pterygota</taxon>
        <taxon>Neoptera</taxon>
        <taxon>Paraneoptera</taxon>
        <taxon>Hemiptera</taxon>
        <taxon>Sternorrhyncha</taxon>
        <taxon>Coccoidea</taxon>
        <taxon>Coccidae</taxon>
        <taxon>Parthenolecanium</taxon>
    </lineage>
</organism>
<gene>
    <name evidence="1" type="ORF">V9T40_003235</name>
</gene>
<comment type="caution">
    <text evidence="1">The sequence shown here is derived from an EMBL/GenBank/DDBJ whole genome shotgun (WGS) entry which is preliminary data.</text>
</comment>
<name>A0AAN9TS64_9HEMI</name>
<dbReference type="AlphaFoldDB" id="A0AAN9TS64"/>
<accession>A0AAN9TS64</accession>
<reference evidence="1 2" key="1">
    <citation type="submission" date="2024-03" db="EMBL/GenBank/DDBJ databases">
        <title>Adaptation during the transition from Ophiocordyceps entomopathogen to insect associate is accompanied by gene loss and intensified selection.</title>
        <authorList>
            <person name="Ward C.M."/>
            <person name="Onetto C.A."/>
            <person name="Borneman A.R."/>
        </authorList>
    </citation>
    <scope>NUCLEOTIDE SEQUENCE [LARGE SCALE GENOMIC DNA]</scope>
    <source>
        <strain evidence="1">AWRI1</strain>
        <tissue evidence="1">Single Adult Female</tissue>
    </source>
</reference>